<gene>
    <name evidence="2" type="ORF">EV659_10828</name>
</gene>
<organism evidence="2 3">
    <name type="scientific">Rhodothalassium salexigens DSM 2132</name>
    <dbReference type="NCBI Taxonomy" id="1188247"/>
    <lineage>
        <taxon>Bacteria</taxon>
        <taxon>Pseudomonadati</taxon>
        <taxon>Pseudomonadota</taxon>
        <taxon>Alphaproteobacteria</taxon>
        <taxon>Rhodothalassiales</taxon>
        <taxon>Rhodothalassiaceae</taxon>
        <taxon>Rhodothalassium</taxon>
    </lineage>
</organism>
<reference evidence="2 3" key="1">
    <citation type="submission" date="2019-03" db="EMBL/GenBank/DDBJ databases">
        <title>Genomic Encyclopedia of Type Strains, Phase IV (KMG-IV): sequencing the most valuable type-strain genomes for metagenomic binning, comparative biology and taxonomic classification.</title>
        <authorList>
            <person name="Goeker M."/>
        </authorList>
    </citation>
    <scope>NUCLEOTIDE SEQUENCE [LARGE SCALE GENOMIC DNA]</scope>
    <source>
        <strain evidence="2 3">DSM 2132</strain>
    </source>
</reference>
<protein>
    <recommendedName>
        <fullName evidence="4">WalW protein</fullName>
    </recommendedName>
</protein>
<sequence>MAVSDTTTSSAADAPTAPGGTDAPRGDRPLLCVVIDTEEEFDWSAPFDRASRGVTNIAHQDRAQALFARYGITPTYVIDHPVAATADAAATLKGYQDAGSALIGAHLHPWVNPPYDEAVSRRHSYPGNLPAALERAKLAVLTETIAEAFGHRPTVYKAGRYGLGPNTPAILADLGYEIDASVVPYTSFAADTGPDFTAEGPWVRGLAGAPGVMELPLSVGFAGALRGRGRALFPRLSGRRGMALRLPGIAARSGLLERIRLSPEGADAGDHIRLVRALHRDGVRVFSYTYHSPSMVPGHTPYVRTPADLDRFLGEMERFFAFFLGAFGGVATTPPQVRALWRAGVLSAGAVPGDPTP</sequence>
<dbReference type="InterPro" id="IPR011330">
    <property type="entry name" value="Glyco_hydro/deAcase_b/a-brl"/>
</dbReference>
<evidence type="ECO:0008006" key="4">
    <source>
        <dbReference type="Google" id="ProtNLM"/>
    </source>
</evidence>
<dbReference type="RefSeq" id="WP_200287453.1">
    <property type="nucleotide sequence ID" value="NZ_JACIGF010000008.1"/>
</dbReference>
<keyword evidence="3" id="KW-1185">Reference proteome</keyword>
<dbReference type="AlphaFoldDB" id="A0A4R2PCM5"/>
<evidence type="ECO:0000256" key="1">
    <source>
        <dbReference type="SAM" id="MobiDB-lite"/>
    </source>
</evidence>
<dbReference type="Gene3D" id="3.20.20.370">
    <property type="entry name" value="Glycoside hydrolase/deacetylase"/>
    <property type="match status" value="1"/>
</dbReference>
<accession>A0A4R2PCM5</accession>
<dbReference type="SUPFAM" id="SSF88713">
    <property type="entry name" value="Glycoside hydrolase/deacetylase"/>
    <property type="match status" value="1"/>
</dbReference>
<dbReference type="Proteomes" id="UP000295399">
    <property type="component" value="Unassembled WGS sequence"/>
</dbReference>
<dbReference type="GO" id="GO:0005975">
    <property type="term" value="P:carbohydrate metabolic process"/>
    <property type="evidence" value="ECO:0007669"/>
    <property type="project" value="InterPro"/>
</dbReference>
<name>A0A4R2PCM5_RHOSA</name>
<proteinExistence type="predicted"/>
<dbReference type="CDD" id="cd10935">
    <property type="entry name" value="CE4_WalW"/>
    <property type="match status" value="1"/>
</dbReference>
<dbReference type="InParanoid" id="A0A4R2PCM5"/>
<evidence type="ECO:0000313" key="2">
    <source>
        <dbReference type="EMBL" id="TCP32929.1"/>
    </source>
</evidence>
<feature type="region of interest" description="Disordered" evidence="1">
    <location>
        <begin position="1"/>
        <end position="28"/>
    </location>
</feature>
<dbReference type="EMBL" id="SLXO01000008">
    <property type="protein sequence ID" value="TCP32929.1"/>
    <property type="molecule type" value="Genomic_DNA"/>
</dbReference>
<comment type="caution">
    <text evidence="2">The sequence shown here is derived from an EMBL/GenBank/DDBJ whole genome shotgun (WGS) entry which is preliminary data.</text>
</comment>
<evidence type="ECO:0000313" key="3">
    <source>
        <dbReference type="Proteomes" id="UP000295399"/>
    </source>
</evidence>
<feature type="compositionally biased region" description="Low complexity" evidence="1">
    <location>
        <begin position="1"/>
        <end position="23"/>
    </location>
</feature>